<proteinExistence type="predicted"/>
<dbReference type="CDD" id="cd00303">
    <property type="entry name" value="retropepsin_like"/>
    <property type="match status" value="1"/>
</dbReference>
<reference evidence="10" key="1">
    <citation type="submission" date="2023-03" db="EMBL/GenBank/DDBJ databases">
        <title>Chromosome-scale reference genome and RAD-based genetic map of yellow starthistle (Centaurea solstitialis) reveal putative structural variation and QTLs associated with invader traits.</title>
        <authorList>
            <person name="Reatini B."/>
            <person name="Cang F.A."/>
            <person name="Jiang Q."/>
            <person name="Mckibben M.T.W."/>
            <person name="Barker M.S."/>
            <person name="Rieseberg L.H."/>
            <person name="Dlugosch K.M."/>
        </authorList>
    </citation>
    <scope>NUCLEOTIDE SEQUENCE</scope>
    <source>
        <strain evidence="10">CAN-66</strain>
        <tissue evidence="10">Leaf</tissue>
    </source>
</reference>
<dbReference type="PANTHER" id="PTHR37984:SF5">
    <property type="entry name" value="PROTEIN NYNRIN-LIKE"/>
    <property type="match status" value="1"/>
</dbReference>
<dbReference type="FunFam" id="3.10.20.370:FF:000001">
    <property type="entry name" value="Retrovirus-related Pol polyprotein from transposon 17.6-like protein"/>
    <property type="match status" value="1"/>
</dbReference>
<dbReference type="InterPro" id="IPR005162">
    <property type="entry name" value="Retrotrans_gag_dom"/>
</dbReference>
<gene>
    <name evidence="10" type="ORF">OSB04_003709</name>
</gene>
<dbReference type="EC" id="2.7.7.49" evidence="1"/>
<dbReference type="InterPro" id="IPR041588">
    <property type="entry name" value="Integrase_H2C2"/>
</dbReference>
<dbReference type="Proteomes" id="UP001172457">
    <property type="component" value="Chromosome 1"/>
</dbReference>
<evidence type="ECO:0000256" key="8">
    <source>
        <dbReference type="SAM" id="MobiDB-lite"/>
    </source>
</evidence>
<feature type="region of interest" description="Disordered" evidence="8">
    <location>
        <begin position="496"/>
        <end position="609"/>
    </location>
</feature>
<feature type="compositionally biased region" description="Polar residues" evidence="8">
    <location>
        <begin position="9"/>
        <end position="18"/>
    </location>
</feature>
<evidence type="ECO:0000256" key="4">
    <source>
        <dbReference type="ARBA" id="ARBA00022722"/>
    </source>
</evidence>
<dbReference type="Gene3D" id="1.10.340.70">
    <property type="match status" value="1"/>
</dbReference>
<feature type="compositionally biased region" description="Polar residues" evidence="8">
    <location>
        <begin position="438"/>
        <end position="451"/>
    </location>
</feature>
<dbReference type="GO" id="GO:0016787">
    <property type="term" value="F:hydrolase activity"/>
    <property type="evidence" value="ECO:0007669"/>
    <property type="project" value="UniProtKB-KW"/>
</dbReference>
<dbReference type="CDD" id="cd01647">
    <property type="entry name" value="RT_LTR"/>
    <property type="match status" value="1"/>
</dbReference>
<dbReference type="CDD" id="cd09274">
    <property type="entry name" value="RNase_HI_RT_Ty3"/>
    <property type="match status" value="1"/>
</dbReference>
<dbReference type="InterPro" id="IPR043502">
    <property type="entry name" value="DNA/RNA_pol_sf"/>
</dbReference>
<dbReference type="Gene3D" id="3.30.420.10">
    <property type="entry name" value="Ribonuclease H-like superfamily/Ribonuclease H"/>
    <property type="match status" value="1"/>
</dbReference>
<feature type="compositionally biased region" description="Basic and acidic residues" evidence="8">
    <location>
        <begin position="536"/>
        <end position="546"/>
    </location>
</feature>
<dbReference type="SUPFAM" id="SSF56672">
    <property type="entry name" value="DNA/RNA polymerases"/>
    <property type="match status" value="1"/>
</dbReference>
<dbReference type="Pfam" id="PF03732">
    <property type="entry name" value="Retrotrans_gag"/>
    <property type="match status" value="1"/>
</dbReference>
<dbReference type="InterPro" id="IPR036397">
    <property type="entry name" value="RNaseH_sf"/>
</dbReference>
<evidence type="ECO:0000256" key="6">
    <source>
        <dbReference type="ARBA" id="ARBA00022801"/>
    </source>
</evidence>
<feature type="region of interest" description="Disordered" evidence="8">
    <location>
        <begin position="1871"/>
        <end position="1892"/>
    </location>
</feature>
<dbReference type="InterPro" id="IPR043128">
    <property type="entry name" value="Rev_trsase/Diguanyl_cyclase"/>
</dbReference>
<dbReference type="InterPro" id="IPR012337">
    <property type="entry name" value="RNaseH-like_sf"/>
</dbReference>
<keyword evidence="7" id="KW-0695">RNA-directed DNA polymerase</keyword>
<organism evidence="10 11">
    <name type="scientific">Centaurea solstitialis</name>
    <name type="common">yellow star-thistle</name>
    <dbReference type="NCBI Taxonomy" id="347529"/>
    <lineage>
        <taxon>Eukaryota</taxon>
        <taxon>Viridiplantae</taxon>
        <taxon>Streptophyta</taxon>
        <taxon>Embryophyta</taxon>
        <taxon>Tracheophyta</taxon>
        <taxon>Spermatophyta</taxon>
        <taxon>Magnoliopsida</taxon>
        <taxon>eudicotyledons</taxon>
        <taxon>Gunneridae</taxon>
        <taxon>Pentapetalae</taxon>
        <taxon>asterids</taxon>
        <taxon>campanulids</taxon>
        <taxon>Asterales</taxon>
        <taxon>Asteraceae</taxon>
        <taxon>Carduoideae</taxon>
        <taxon>Cardueae</taxon>
        <taxon>Centaureinae</taxon>
        <taxon>Centaurea</taxon>
    </lineage>
</organism>
<feature type="region of interest" description="Disordered" evidence="8">
    <location>
        <begin position="71"/>
        <end position="91"/>
    </location>
</feature>
<evidence type="ECO:0000259" key="9">
    <source>
        <dbReference type="PROSITE" id="PS50994"/>
    </source>
</evidence>
<dbReference type="InterPro" id="IPR021109">
    <property type="entry name" value="Peptidase_aspartic_dom_sf"/>
</dbReference>
<dbReference type="InterPro" id="IPR001584">
    <property type="entry name" value="Integrase_cat-core"/>
</dbReference>
<keyword evidence="2" id="KW-0808">Transferase</keyword>
<dbReference type="PANTHER" id="PTHR37984">
    <property type="entry name" value="PROTEIN CBG26694"/>
    <property type="match status" value="1"/>
</dbReference>
<dbReference type="Pfam" id="PF17917">
    <property type="entry name" value="RT_RNaseH"/>
    <property type="match status" value="1"/>
</dbReference>
<feature type="domain" description="Integrase catalytic" evidence="9">
    <location>
        <begin position="1577"/>
        <end position="1744"/>
    </location>
</feature>
<dbReference type="InterPro" id="IPR041373">
    <property type="entry name" value="RT_RNaseH"/>
</dbReference>
<keyword evidence="4" id="KW-0540">Nuclease</keyword>
<dbReference type="SUPFAM" id="SSF53098">
    <property type="entry name" value="Ribonuclease H-like"/>
    <property type="match status" value="1"/>
</dbReference>
<dbReference type="GO" id="GO:0015074">
    <property type="term" value="P:DNA integration"/>
    <property type="evidence" value="ECO:0007669"/>
    <property type="project" value="InterPro"/>
</dbReference>
<dbReference type="Pfam" id="PF17921">
    <property type="entry name" value="Integrase_H2C2"/>
    <property type="match status" value="1"/>
</dbReference>
<dbReference type="Pfam" id="PF00078">
    <property type="entry name" value="RVT_1"/>
    <property type="match status" value="1"/>
</dbReference>
<keyword evidence="11" id="KW-1185">Reference proteome</keyword>
<evidence type="ECO:0000256" key="5">
    <source>
        <dbReference type="ARBA" id="ARBA00022759"/>
    </source>
</evidence>
<evidence type="ECO:0000313" key="11">
    <source>
        <dbReference type="Proteomes" id="UP001172457"/>
    </source>
</evidence>
<dbReference type="GO" id="GO:0003676">
    <property type="term" value="F:nucleic acid binding"/>
    <property type="evidence" value="ECO:0007669"/>
    <property type="project" value="InterPro"/>
</dbReference>
<name>A0AA38UCW6_9ASTR</name>
<dbReference type="InterPro" id="IPR000477">
    <property type="entry name" value="RT_dom"/>
</dbReference>
<comment type="caution">
    <text evidence="10">The sequence shown here is derived from an EMBL/GenBank/DDBJ whole genome shotgun (WGS) entry which is preliminary data.</text>
</comment>
<protein>
    <recommendedName>
        <fullName evidence="1">RNA-directed DNA polymerase</fullName>
        <ecNumber evidence="1">2.7.7.49</ecNumber>
    </recommendedName>
</protein>
<dbReference type="InterPro" id="IPR050951">
    <property type="entry name" value="Retrovirus_Pol_polyprotein"/>
</dbReference>
<feature type="compositionally biased region" description="Low complexity" evidence="8">
    <location>
        <begin position="452"/>
        <end position="462"/>
    </location>
</feature>
<feature type="region of interest" description="Disordered" evidence="8">
    <location>
        <begin position="1"/>
        <end position="22"/>
    </location>
</feature>
<keyword evidence="5" id="KW-0255">Endonuclease</keyword>
<feature type="compositionally biased region" description="Basic and acidic residues" evidence="8">
    <location>
        <begin position="583"/>
        <end position="600"/>
    </location>
</feature>
<feature type="compositionally biased region" description="Polar residues" evidence="8">
    <location>
        <begin position="548"/>
        <end position="557"/>
    </location>
</feature>
<dbReference type="EMBL" id="JARYMX010000001">
    <property type="protein sequence ID" value="KAJ9567743.1"/>
    <property type="molecule type" value="Genomic_DNA"/>
</dbReference>
<evidence type="ECO:0000256" key="1">
    <source>
        <dbReference type="ARBA" id="ARBA00012493"/>
    </source>
</evidence>
<dbReference type="Gene3D" id="2.40.70.10">
    <property type="entry name" value="Acid Proteases"/>
    <property type="match status" value="1"/>
</dbReference>
<accession>A0AA38UCW6</accession>
<keyword evidence="6" id="KW-0378">Hydrolase</keyword>
<evidence type="ECO:0000256" key="3">
    <source>
        <dbReference type="ARBA" id="ARBA00022695"/>
    </source>
</evidence>
<dbReference type="FunFam" id="3.30.70.270:FF:000020">
    <property type="entry name" value="Transposon Tf2-6 polyprotein-like Protein"/>
    <property type="match status" value="1"/>
</dbReference>
<feature type="compositionally biased region" description="Low complexity" evidence="8">
    <location>
        <begin position="417"/>
        <end position="437"/>
    </location>
</feature>
<dbReference type="Pfam" id="PF00665">
    <property type="entry name" value="rve"/>
    <property type="match status" value="1"/>
</dbReference>
<keyword evidence="3" id="KW-0548">Nucleotidyltransferase</keyword>
<evidence type="ECO:0000256" key="7">
    <source>
        <dbReference type="ARBA" id="ARBA00022918"/>
    </source>
</evidence>
<dbReference type="Gene3D" id="3.30.70.270">
    <property type="match status" value="2"/>
</dbReference>
<dbReference type="GO" id="GO:0003964">
    <property type="term" value="F:RNA-directed DNA polymerase activity"/>
    <property type="evidence" value="ECO:0007669"/>
    <property type="project" value="UniProtKB-KW"/>
</dbReference>
<sequence>MIAGLRLRGNNQTRTCPTNPHRHNMVYTFELDTADRNGPSASADAIGDPEIERTFRWQRKVQKEILKILMADQEQRPHSSDEEDYSDEEELHQEQDIIQLANSKDGGIMDYAVPVLSQLHSGILKPKIKATHFALKPVMFSMLQTNGQFGGTAIEDPHFHLKSFMQISDSFIIPGERARAWYDSLEPDSITSWSQMAEKFLKKYFPPTRNAKSRLDISTFKQWDDEAVPDAWERYKELLRRCPHHGIPYCIQLETFYNGLTPTAKGMLDATAGGAFTGVTYNEGFKILEKISNNNGHWADPRAVPPKRNTTNVQDTDAYAALAEQVSNMVEMMKNLSNPSGSERAPRKQVRFVTCSYCQENHSFDDCPGNPESVNYVNHSNHTQTGAFSPTYNSKWRDHPNFSWRSPALNPPMQKPHGQTNHHIQNNNHPQQQRHVNFQNQNHQSSSYQPRQNNQHNQHNQNDAPPTLEAMLKGFMAQTQASIKNLENQVGQIAQEIKKRPDGTLPSDTETPQRPGKEQVQVITLRNGKTLIENNQPEKKKVEPKKTFPSSTSTDISQLARGKTPLNHAPLHEKSDLPLLFPDEPKKIQKRDRSPVRDESQSGSRPKIHHAPNRLETILEEEPVLQQVVDYESLPNPPPIPVPAPERTTASSPVGRYIPYPERLRNQNEELQFKKFLDVFKQLHINIPLKKLTEYETVALTKECSALLTNKIPPKMKDPGCFTIPCCIGGKNIGKALCDLGASINLMPLSIFKSLGIGEARPTTVTLSLADKTIAYPEGKIEDVLVQVDKFIFPADFIILDFEADNEVPLLLGRPFLATGRTLIDVQKGELTMRVHDQEVTFNVFNSLKYPDDREDCSTLSVIETWCENGCRRGMLGIAKSDNESDEESCEETVMPEEVFAFETLGAEDRKTLVPSLDVAPDLELKQLPSHLKYAFLGDSGKLPVIISSSLEFDQEEKLVQMLKQHKKAIAWTIADIKGISPTICQHKIILENKNFTSVEPQRRLNPVMKEVVKKEILKWLDAGIIYPIASSTCVSPVQCVPKKGGVTVVPNEKNELIPTRVVSGWRICMDYRRLNKVTQKDHFPLPFIDQMLDRLAGKEFYCFLDGYSGYNQIAIAPDDQEKTTFTCPYGTFAFRRMPFGLCNAPVTFQRCMMSIFSDMLENSMEIFMDDFSVYGTSYDECLKNLEKCLERCEKTDLVLNWEKCHFMVEEGIVLGHLISRRGIEVDKAKLEVIAKLPEPTTVKGVRSFLGHAGFYRRFIKDFSKISKPLCVLFQHDQAFDFNEECKKSFKTLKEALVTAPIVIAPDWTSPFEIMCDASDWAVGGVLGQKKGKIFHSIHYASKTLNDAQINYTTTEKELLAVVFAFEKFRAYLMGAKVIVHTDHAAIKYLISKKDAKPRLIRWVLLLQEFDLEIIDRKGMNNQVADHLSKLEKPEEAEQGSEICEVFPNERILAVNHFSVPWFADIVNYLACEIIPKEFNKYQRKKLIVDCKKYLWGDPYLFKICADQIIRRCIPKEEVTSIIHHCHSGPCGSHFGGQRTASKILQSGFYWPTLHKDCHDFVKRCDECQRSGNISRRNEMPLNGILEIELFDVWGIDFMGPFPNSNNCTYILVAVDYVSKWVEAMACHSNDAKTVVKFLHKHIFTRFGTPRALISDEGTHFINNLLEELLSKYNIQHRVATAYHPQTNGLAELSNREIKGILAKVVKPHRKDWASKLDDALWAYRTTYKTPIGMSPFRLVFGKACHLPVELEHKAYWAIKELNMSLDEAGKKRIFQLSEMEEHRNASYENAKLYKENTKKWHDKKILPKEFTEGQKVLLFNSRLKLFPGKLNSRWTGPFTIAKVYPYGVVDLIDPERGTTFKVNGQRVKPFLEPTENPQQPDMVVESDDNQI</sequence>
<feature type="compositionally biased region" description="Acidic residues" evidence="8">
    <location>
        <begin position="81"/>
        <end position="91"/>
    </location>
</feature>
<dbReference type="GO" id="GO:0004519">
    <property type="term" value="F:endonuclease activity"/>
    <property type="evidence" value="ECO:0007669"/>
    <property type="project" value="UniProtKB-KW"/>
</dbReference>
<feature type="region of interest" description="Disordered" evidence="8">
    <location>
        <begin position="399"/>
        <end position="466"/>
    </location>
</feature>
<dbReference type="Gene3D" id="3.10.10.10">
    <property type="entry name" value="HIV Type 1 Reverse Transcriptase, subunit A, domain 1"/>
    <property type="match status" value="1"/>
</dbReference>
<dbReference type="PROSITE" id="PS50994">
    <property type="entry name" value="INTEGRASE"/>
    <property type="match status" value="1"/>
</dbReference>
<evidence type="ECO:0000256" key="2">
    <source>
        <dbReference type="ARBA" id="ARBA00022679"/>
    </source>
</evidence>
<evidence type="ECO:0000313" key="10">
    <source>
        <dbReference type="EMBL" id="KAJ9567743.1"/>
    </source>
</evidence>
<dbReference type="FunFam" id="3.30.420.10:FF:000032">
    <property type="entry name" value="Retrovirus-related Pol polyprotein from transposon 297-like Protein"/>
    <property type="match status" value="1"/>
</dbReference>